<name>A0A8I1ANA7_BURCE</name>
<accession>A0A8I1ANA7</accession>
<proteinExistence type="predicted"/>
<comment type="caution">
    <text evidence="2">The sequence shown here is derived from an EMBL/GenBank/DDBJ whole genome shotgun (WGS) entry which is preliminary data.</text>
</comment>
<keyword evidence="1" id="KW-1133">Transmembrane helix</keyword>
<reference evidence="2" key="1">
    <citation type="submission" date="2020-12" db="EMBL/GenBank/DDBJ databases">
        <title>Burkholderia cepacia complex in Mexico.</title>
        <authorList>
            <person name="Estrada P."/>
        </authorList>
    </citation>
    <scope>NUCLEOTIDE SEQUENCE</scope>
    <source>
        <strain evidence="2">871</strain>
    </source>
</reference>
<keyword evidence="1" id="KW-0812">Transmembrane</keyword>
<dbReference type="EMBL" id="JAEDXG010000028">
    <property type="protein sequence ID" value="MBH9699988.1"/>
    <property type="molecule type" value="Genomic_DNA"/>
</dbReference>
<dbReference type="AlphaFoldDB" id="A0A8I1ANA7"/>
<evidence type="ECO:0000313" key="3">
    <source>
        <dbReference type="Proteomes" id="UP000645612"/>
    </source>
</evidence>
<feature type="transmembrane region" description="Helical" evidence="1">
    <location>
        <begin position="12"/>
        <end position="34"/>
    </location>
</feature>
<dbReference type="Proteomes" id="UP000645612">
    <property type="component" value="Unassembled WGS sequence"/>
</dbReference>
<dbReference type="RefSeq" id="WP_176131153.1">
    <property type="nucleotide sequence ID" value="NZ_CADDZZ010000017.1"/>
</dbReference>
<gene>
    <name evidence="2" type="ORF">JAO13_26440</name>
</gene>
<evidence type="ECO:0000313" key="2">
    <source>
        <dbReference type="EMBL" id="MBH9699988.1"/>
    </source>
</evidence>
<organism evidence="2 3">
    <name type="scientific">Burkholderia cepacia</name>
    <name type="common">Pseudomonas cepacia</name>
    <dbReference type="NCBI Taxonomy" id="292"/>
    <lineage>
        <taxon>Bacteria</taxon>
        <taxon>Pseudomonadati</taxon>
        <taxon>Pseudomonadota</taxon>
        <taxon>Betaproteobacteria</taxon>
        <taxon>Burkholderiales</taxon>
        <taxon>Burkholderiaceae</taxon>
        <taxon>Burkholderia</taxon>
        <taxon>Burkholderia cepacia complex</taxon>
    </lineage>
</organism>
<protein>
    <submittedName>
        <fullName evidence="2">Uncharacterized protein</fullName>
    </submittedName>
</protein>
<keyword evidence="1" id="KW-0472">Membrane</keyword>
<sequence length="89" mass="9372">MIGSNSWASGESLSGGIALAVVPAALVSAAFLMGNHTGRATRPKPVSALMRPLLRAARWLVFLDTQYGWRGARRKSAGIEDAVGHVEAL</sequence>
<evidence type="ECO:0000256" key="1">
    <source>
        <dbReference type="SAM" id="Phobius"/>
    </source>
</evidence>